<name>A0ABR3NSE7_9TELE</name>
<dbReference type="PANTHER" id="PTHR47331:SF3">
    <property type="match status" value="1"/>
</dbReference>
<dbReference type="EMBL" id="JAYMGO010000002">
    <property type="protein sequence ID" value="KAL1279672.1"/>
    <property type="molecule type" value="Genomic_DNA"/>
</dbReference>
<protein>
    <submittedName>
        <fullName evidence="2">Uncharacterized protein</fullName>
    </submittedName>
</protein>
<evidence type="ECO:0000313" key="3">
    <source>
        <dbReference type="Proteomes" id="UP001558613"/>
    </source>
</evidence>
<dbReference type="PANTHER" id="PTHR47331">
    <property type="entry name" value="PHD-TYPE DOMAIN-CONTAINING PROTEIN"/>
    <property type="match status" value="1"/>
</dbReference>
<reference evidence="2 3" key="1">
    <citation type="submission" date="2023-09" db="EMBL/GenBank/DDBJ databases">
        <authorList>
            <person name="Wang M."/>
        </authorList>
    </citation>
    <scope>NUCLEOTIDE SEQUENCE [LARGE SCALE GENOMIC DNA]</scope>
    <source>
        <strain evidence="2">GT-2023</strain>
        <tissue evidence="2">Liver</tissue>
    </source>
</reference>
<keyword evidence="1" id="KW-0175">Coiled coil</keyword>
<sequence>METEDANAVSKRVPKMTVKAQEERLNQLMGSRKAKLGHLTRQMREIETLLVDSGNVDAVYECINGEFVQSFTAFQDINNATRELMSDDEAYVDQLYWFEPKCQAVKHFVDKVKDWVERVKFQSKEAEQCDAEVECTDSASMVISSSQLPLFQKNSGSQVASGVSSTASSRLRIEAERADLLARANALKRKQELEREEAELKAKKEDLELQTAIAAAEAKLQVLSMYEQARSVSGASGGAAKAAASENLKATSDDVVRPKARFREVAPDADTVPTNYDGQYFAKSQPLRADVNVPAYADTRSLFDVMQRQNDIAEIFIKQQSLSTLPPMDIPVFSGDALEFTFFMRAFEHGVENKTTNNKDRLYFLEQFTTGQPKVLVRSCQHMPSEKGYKEAKRLLYQHFGNEYTIATAYTEKALNWPALKPEDNKALTDFALFLTGCRNTVDSVEYVEEMDSPSNMRAIVSKLPFKLREKWRVVACELQERTGLRARFSDLVFSQREIPVKRENIPQQKDVRKWKYLEEVCLPQIDAGIGLLIGTNVPKILEPWKVINSRGDGPYAVKTILVTHLLLRSIERVRAGNSREKQFSYRLAVIYR</sequence>
<gene>
    <name evidence="2" type="ORF">QQF64_014272</name>
</gene>
<dbReference type="Proteomes" id="UP001558613">
    <property type="component" value="Unassembled WGS sequence"/>
</dbReference>
<feature type="coiled-coil region" evidence="1">
    <location>
        <begin position="170"/>
        <end position="213"/>
    </location>
</feature>
<organism evidence="2 3">
    <name type="scientific">Cirrhinus molitorella</name>
    <name type="common">mud carp</name>
    <dbReference type="NCBI Taxonomy" id="172907"/>
    <lineage>
        <taxon>Eukaryota</taxon>
        <taxon>Metazoa</taxon>
        <taxon>Chordata</taxon>
        <taxon>Craniata</taxon>
        <taxon>Vertebrata</taxon>
        <taxon>Euteleostomi</taxon>
        <taxon>Actinopterygii</taxon>
        <taxon>Neopterygii</taxon>
        <taxon>Teleostei</taxon>
        <taxon>Ostariophysi</taxon>
        <taxon>Cypriniformes</taxon>
        <taxon>Cyprinidae</taxon>
        <taxon>Labeoninae</taxon>
        <taxon>Labeonini</taxon>
        <taxon>Cirrhinus</taxon>
    </lineage>
</organism>
<accession>A0ABR3NSE7</accession>
<keyword evidence="3" id="KW-1185">Reference proteome</keyword>
<evidence type="ECO:0000256" key="1">
    <source>
        <dbReference type="SAM" id="Coils"/>
    </source>
</evidence>
<proteinExistence type="predicted"/>
<evidence type="ECO:0000313" key="2">
    <source>
        <dbReference type="EMBL" id="KAL1279672.1"/>
    </source>
</evidence>
<comment type="caution">
    <text evidence="2">The sequence shown here is derived from an EMBL/GenBank/DDBJ whole genome shotgun (WGS) entry which is preliminary data.</text>
</comment>